<evidence type="ECO:0000313" key="3">
    <source>
        <dbReference type="Proteomes" id="UP000483261"/>
    </source>
</evidence>
<feature type="transmembrane region" description="Helical" evidence="1">
    <location>
        <begin position="90"/>
        <end position="113"/>
    </location>
</feature>
<gene>
    <name evidence="2" type="ORF">G5C66_20795</name>
</gene>
<dbReference type="EMBL" id="JAALAA010000021">
    <property type="protein sequence ID" value="NGN95162.1"/>
    <property type="molecule type" value="Genomic_DNA"/>
</dbReference>
<dbReference type="Proteomes" id="UP000483261">
    <property type="component" value="Unassembled WGS sequence"/>
</dbReference>
<accession>A0A6M1R6B1</accession>
<protein>
    <submittedName>
        <fullName evidence="2">Uncharacterized protein</fullName>
    </submittedName>
</protein>
<dbReference type="RefSeq" id="WP_165112838.1">
    <property type="nucleotide sequence ID" value="NZ_JAALAA010000021.1"/>
</dbReference>
<proteinExistence type="predicted"/>
<name>A0A6M1R6B1_9ACTN</name>
<organism evidence="2 3">
    <name type="scientific">Nocardioides turkmenicus</name>
    <dbReference type="NCBI Taxonomy" id="2711220"/>
    <lineage>
        <taxon>Bacteria</taxon>
        <taxon>Bacillati</taxon>
        <taxon>Actinomycetota</taxon>
        <taxon>Actinomycetes</taxon>
        <taxon>Propionibacteriales</taxon>
        <taxon>Nocardioidaceae</taxon>
        <taxon>Nocardioides</taxon>
    </lineage>
</organism>
<keyword evidence="1" id="KW-0812">Transmembrane</keyword>
<evidence type="ECO:0000256" key="1">
    <source>
        <dbReference type="SAM" id="Phobius"/>
    </source>
</evidence>
<sequence>MGNPVDVLDVVKDTNAVEIAETPLTRVSGAVGSGEKVPDASQAPWWHEKVSGSGTQELNVTLEGEPVSFLAASRDGAPIKLAFGYRIDGIFVVALGIAGGGALLLGGAVVLLVTGKRPAKSEPPPPPAVM</sequence>
<dbReference type="AlphaFoldDB" id="A0A6M1R6B1"/>
<keyword evidence="1" id="KW-0472">Membrane</keyword>
<reference evidence="2 3" key="1">
    <citation type="submission" date="2020-02" db="EMBL/GenBank/DDBJ databases">
        <title>Whole-genome analyses of novel actinobacteria.</title>
        <authorList>
            <person name="Sahin N."/>
        </authorList>
    </citation>
    <scope>NUCLEOTIDE SEQUENCE [LARGE SCALE GENOMIC DNA]</scope>
    <source>
        <strain evidence="2 3">KC13</strain>
    </source>
</reference>
<keyword evidence="3" id="KW-1185">Reference proteome</keyword>
<evidence type="ECO:0000313" key="2">
    <source>
        <dbReference type="EMBL" id="NGN95162.1"/>
    </source>
</evidence>
<comment type="caution">
    <text evidence="2">The sequence shown here is derived from an EMBL/GenBank/DDBJ whole genome shotgun (WGS) entry which is preliminary data.</text>
</comment>
<keyword evidence="1" id="KW-1133">Transmembrane helix</keyword>